<organism evidence="4">
    <name type="scientific">Sediminibacterium sp. KACHI17</name>
    <dbReference type="NCBI Taxonomy" id="1751071"/>
    <lineage>
        <taxon>Bacteria</taxon>
        <taxon>Pseudomonadati</taxon>
        <taxon>Bacteroidota</taxon>
        <taxon>Chitinophagia</taxon>
        <taxon>Chitinophagales</taxon>
        <taxon>Chitinophagaceae</taxon>
        <taxon>Sediminibacterium</taxon>
    </lineage>
</organism>
<keyword evidence="2" id="KW-0732">Signal</keyword>
<feature type="signal peptide" evidence="2">
    <location>
        <begin position="1"/>
        <end position="21"/>
    </location>
</feature>
<dbReference type="GO" id="GO:0016787">
    <property type="term" value="F:hydrolase activity"/>
    <property type="evidence" value="ECO:0007669"/>
    <property type="project" value="UniProtKB-KW"/>
</dbReference>
<protein>
    <submittedName>
        <fullName evidence="4">Alpha/beta hydrolase</fullName>
    </submittedName>
</protein>
<name>A0AAT9GJZ1_9BACT</name>
<proteinExistence type="predicted"/>
<evidence type="ECO:0000256" key="1">
    <source>
        <dbReference type="ARBA" id="ARBA00022801"/>
    </source>
</evidence>
<dbReference type="Gene3D" id="3.40.50.1820">
    <property type="entry name" value="alpha/beta hydrolase"/>
    <property type="match status" value="1"/>
</dbReference>
<dbReference type="PANTHER" id="PTHR48081:SF6">
    <property type="entry name" value="PEPTIDASE S9 PROLYL OLIGOPEPTIDASE CATALYTIC DOMAIN-CONTAINING PROTEIN"/>
    <property type="match status" value="1"/>
</dbReference>
<dbReference type="EMBL" id="AP029612">
    <property type="protein sequence ID" value="BFG70903.1"/>
    <property type="molecule type" value="Genomic_DNA"/>
</dbReference>
<dbReference type="InterPro" id="IPR050300">
    <property type="entry name" value="GDXG_lipolytic_enzyme"/>
</dbReference>
<reference evidence="4" key="1">
    <citation type="submission" date="2024-02" db="EMBL/GenBank/DDBJ databases">
        <title>Sediminibacterium planktonica sp. nov. and Sediminibacterium longus sp. nov., isolated from surface lake and river water.</title>
        <authorList>
            <person name="Watanabe K."/>
            <person name="Takemine S."/>
            <person name="Ishii Y."/>
            <person name="Ogata Y."/>
            <person name="Shindo C."/>
            <person name="Suda W."/>
        </authorList>
    </citation>
    <scope>NUCLEOTIDE SEQUENCE</scope>
    <source>
        <strain evidence="4">KACHI17</strain>
    </source>
</reference>
<sequence>MRIKNFLAMALLACMIHVVEAQEVIKLYEGKAPGSESWTWSEAYIEKTAWNTPVVYNVSEPTLTVIKPEAGKANGTSVVICPGGGFFALSIENEGLGVARWLASKGVTCFVLKYRLAKASGDDPIKDFNASFGDKDLQAKQMASVPMAIADGKQAITYVRKNAAQLGVDPNKIGIMGFSAGGTVAGSAGFGYTPANRPDFVAPIYAFLPPEMQGTVAADAPPMFIAVASDDQIGLQTHSVALYTKWNNAKRSAELHVYNKGGHGFGIRKQQQPSDAWADQLAAWMEYQGLLKK</sequence>
<keyword evidence="1 4" id="KW-0378">Hydrolase</keyword>
<gene>
    <name evidence="4" type="ORF">KACHI17_17840</name>
</gene>
<feature type="chain" id="PRO_5043747987" evidence="2">
    <location>
        <begin position="22"/>
        <end position="293"/>
    </location>
</feature>
<evidence type="ECO:0000256" key="2">
    <source>
        <dbReference type="SAM" id="SignalP"/>
    </source>
</evidence>
<feature type="domain" description="BD-FAE-like" evidence="3">
    <location>
        <begin position="140"/>
        <end position="190"/>
    </location>
</feature>
<dbReference type="AlphaFoldDB" id="A0AAT9GJZ1"/>
<dbReference type="RefSeq" id="WP_353548539.1">
    <property type="nucleotide sequence ID" value="NZ_AP029612.1"/>
</dbReference>
<accession>A0AAT9GJZ1</accession>
<evidence type="ECO:0000313" key="4">
    <source>
        <dbReference type="EMBL" id="BFG70903.1"/>
    </source>
</evidence>
<evidence type="ECO:0000259" key="3">
    <source>
        <dbReference type="Pfam" id="PF20434"/>
    </source>
</evidence>
<dbReference type="PANTHER" id="PTHR48081">
    <property type="entry name" value="AB HYDROLASE SUPERFAMILY PROTEIN C4A8.06C"/>
    <property type="match status" value="1"/>
</dbReference>
<dbReference type="InterPro" id="IPR049492">
    <property type="entry name" value="BD-FAE-like_dom"/>
</dbReference>
<dbReference type="SUPFAM" id="SSF53474">
    <property type="entry name" value="alpha/beta-Hydrolases"/>
    <property type="match status" value="1"/>
</dbReference>
<dbReference type="Pfam" id="PF20434">
    <property type="entry name" value="BD-FAE"/>
    <property type="match status" value="1"/>
</dbReference>
<dbReference type="InterPro" id="IPR029058">
    <property type="entry name" value="AB_hydrolase_fold"/>
</dbReference>